<dbReference type="EC" id="3.1.4.52" evidence="2"/>
<sequence length="55" mass="6029">MARHLGMSVVAEGVEMADQHAQLDASGCHSGQGYLYARPLSPEDFAEWLRARNTP</sequence>
<reference evidence="2 3" key="1">
    <citation type="submission" date="2014-02" db="EMBL/GenBank/DDBJ databases">
        <title>Expanding our view of genomic diversity in Candidatus Accumulibacter clades.</title>
        <authorList>
            <person name="Skennerton C.T."/>
            <person name="Barr J.J."/>
            <person name="Slater F.R."/>
            <person name="Bond P.L."/>
            <person name="Tyson G.W."/>
        </authorList>
    </citation>
    <scope>NUCLEOTIDE SEQUENCE [LARGE SCALE GENOMIC DNA]</scope>
    <source>
        <strain evidence="3">BA-91</strain>
    </source>
</reference>
<dbReference type="PROSITE" id="PS50883">
    <property type="entry name" value="EAL"/>
    <property type="match status" value="1"/>
</dbReference>
<evidence type="ECO:0000313" key="3">
    <source>
        <dbReference type="Proteomes" id="UP000020077"/>
    </source>
</evidence>
<proteinExistence type="predicted"/>
<dbReference type="Gene3D" id="3.20.20.450">
    <property type="entry name" value="EAL domain"/>
    <property type="match status" value="1"/>
</dbReference>
<dbReference type="GO" id="GO:0071111">
    <property type="term" value="F:cyclic-guanylate-specific phosphodiesterase activity"/>
    <property type="evidence" value="ECO:0007669"/>
    <property type="project" value="UniProtKB-EC"/>
</dbReference>
<dbReference type="Pfam" id="PF00563">
    <property type="entry name" value="EAL"/>
    <property type="match status" value="1"/>
</dbReference>
<dbReference type="EMBL" id="JDVG02000314">
    <property type="protein sequence ID" value="KFB72951.1"/>
    <property type="molecule type" value="Genomic_DNA"/>
</dbReference>
<dbReference type="InterPro" id="IPR001633">
    <property type="entry name" value="EAL_dom"/>
</dbReference>
<name>A0A080LWB9_9PROT</name>
<evidence type="ECO:0000259" key="1">
    <source>
        <dbReference type="PROSITE" id="PS50883"/>
    </source>
</evidence>
<dbReference type="SUPFAM" id="SSF141868">
    <property type="entry name" value="EAL domain-like"/>
    <property type="match status" value="1"/>
</dbReference>
<accession>A0A080LWB9</accession>
<organism evidence="2 3">
    <name type="scientific">Candidatus Accumulibacter phosphatis</name>
    <dbReference type="NCBI Taxonomy" id="327160"/>
    <lineage>
        <taxon>Bacteria</taxon>
        <taxon>Pseudomonadati</taxon>
        <taxon>Pseudomonadota</taxon>
        <taxon>Betaproteobacteria</taxon>
        <taxon>Candidatus Accumulibacter</taxon>
    </lineage>
</organism>
<dbReference type="PANTHER" id="PTHR33121:SF70">
    <property type="entry name" value="SIGNALING PROTEIN YKOW"/>
    <property type="match status" value="1"/>
</dbReference>
<dbReference type="PANTHER" id="PTHR33121">
    <property type="entry name" value="CYCLIC DI-GMP PHOSPHODIESTERASE PDEF"/>
    <property type="match status" value="1"/>
</dbReference>
<protein>
    <submittedName>
        <fullName evidence="2">Putative cyclic-di-GMP phosphodiesterase AdrB</fullName>
        <ecNumber evidence="2">3.1.4.52</ecNumber>
    </submittedName>
</protein>
<feature type="domain" description="EAL" evidence="1">
    <location>
        <begin position="1"/>
        <end position="53"/>
    </location>
</feature>
<comment type="caution">
    <text evidence="2">The sequence shown here is derived from an EMBL/GenBank/DDBJ whole genome shotgun (WGS) entry which is preliminary data.</text>
</comment>
<dbReference type="InterPro" id="IPR035919">
    <property type="entry name" value="EAL_sf"/>
</dbReference>
<keyword evidence="2" id="KW-0378">Hydrolase</keyword>
<evidence type="ECO:0000313" key="2">
    <source>
        <dbReference type="EMBL" id="KFB72951.1"/>
    </source>
</evidence>
<dbReference type="Proteomes" id="UP000020077">
    <property type="component" value="Unassembled WGS sequence"/>
</dbReference>
<dbReference type="InterPro" id="IPR050706">
    <property type="entry name" value="Cyclic-di-GMP_PDE-like"/>
</dbReference>
<dbReference type="AlphaFoldDB" id="A0A080LWB9"/>
<gene>
    <name evidence="2" type="primary">adrB</name>
    <name evidence="2" type="ORF">AW09_001819</name>
</gene>